<dbReference type="PANTHER" id="PTHR21666">
    <property type="entry name" value="PEPTIDASE-RELATED"/>
    <property type="match status" value="1"/>
</dbReference>
<dbReference type="SUPFAM" id="SSF51261">
    <property type="entry name" value="Duplicated hybrid motif"/>
    <property type="match status" value="1"/>
</dbReference>
<dbReference type="Pfam" id="PF01551">
    <property type="entry name" value="Peptidase_M23"/>
    <property type="match status" value="1"/>
</dbReference>
<proteinExistence type="predicted"/>
<name>A0ABW9CQ98_9BURK</name>
<evidence type="ECO:0000259" key="1">
    <source>
        <dbReference type="Pfam" id="PF01551"/>
    </source>
</evidence>
<dbReference type="InterPro" id="IPR016047">
    <property type="entry name" value="M23ase_b-sheet_dom"/>
</dbReference>
<dbReference type="InterPro" id="IPR011055">
    <property type="entry name" value="Dup_hybrid_motif"/>
</dbReference>
<dbReference type="InterPro" id="IPR050570">
    <property type="entry name" value="Cell_wall_metabolism_enzyme"/>
</dbReference>
<dbReference type="CDD" id="cd12797">
    <property type="entry name" value="M23_peptidase"/>
    <property type="match status" value="1"/>
</dbReference>
<evidence type="ECO:0000313" key="2">
    <source>
        <dbReference type="EMBL" id="MFM0519884.1"/>
    </source>
</evidence>
<organism evidence="2 3">
    <name type="scientific">Caballeronia jiangsuensis</name>
    <dbReference type="NCBI Taxonomy" id="1458357"/>
    <lineage>
        <taxon>Bacteria</taxon>
        <taxon>Pseudomonadati</taxon>
        <taxon>Pseudomonadota</taxon>
        <taxon>Betaproteobacteria</taxon>
        <taxon>Burkholderiales</taxon>
        <taxon>Burkholderiaceae</taxon>
        <taxon>Caballeronia</taxon>
    </lineage>
</organism>
<reference evidence="2 3" key="1">
    <citation type="journal article" date="2024" name="Chem. Sci.">
        <title>Discovery of megapolipeptins by genome mining of a Burkholderiales bacteria collection.</title>
        <authorList>
            <person name="Paulo B.S."/>
            <person name="Recchia M.J.J."/>
            <person name="Lee S."/>
            <person name="Fergusson C.H."/>
            <person name="Romanowski S.B."/>
            <person name="Hernandez A."/>
            <person name="Krull N."/>
            <person name="Liu D.Y."/>
            <person name="Cavanagh H."/>
            <person name="Bos A."/>
            <person name="Gray C.A."/>
            <person name="Murphy B.T."/>
            <person name="Linington R.G."/>
            <person name="Eustaquio A.S."/>
        </authorList>
    </citation>
    <scope>NUCLEOTIDE SEQUENCE [LARGE SCALE GENOMIC DNA]</scope>
    <source>
        <strain evidence="2 3">RL17-374-BIF-D</strain>
    </source>
</reference>
<comment type="caution">
    <text evidence="2">The sequence shown here is derived from an EMBL/GenBank/DDBJ whole genome shotgun (WGS) entry which is preliminary data.</text>
</comment>
<protein>
    <submittedName>
        <fullName evidence="2">M23 family metallopeptidase</fullName>
    </submittedName>
</protein>
<gene>
    <name evidence="2" type="ORF">PQR08_20850</name>
</gene>
<evidence type="ECO:0000313" key="3">
    <source>
        <dbReference type="Proteomes" id="UP001629462"/>
    </source>
</evidence>
<dbReference type="PANTHER" id="PTHR21666:SF270">
    <property type="entry name" value="MUREIN HYDROLASE ACTIVATOR ENVC"/>
    <property type="match status" value="1"/>
</dbReference>
<feature type="domain" description="M23ase beta-sheet core" evidence="1">
    <location>
        <begin position="1"/>
        <end position="91"/>
    </location>
</feature>
<dbReference type="Proteomes" id="UP001629462">
    <property type="component" value="Unassembled WGS sequence"/>
</dbReference>
<accession>A0ABW9CQ98</accession>
<keyword evidence="3" id="KW-1185">Reference proteome</keyword>
<dbReference type="EMBL" id="JAQQDB010000019">
    <property type="protein sequence ID" value="MFM0519884.1"/>
    <property type="molecule type" value="Genomic_DNA"/>
</dbReference>
<dbReference type="Gene3D" id="2.70.70.10">
    <property type="entry name" value="Glucose Permease (Domain IIA)"/>
    <property type="match status" value="1"/>
</dbReference>
<sequence length="104" mass="10935">MDLVAPTGTSILAAAGGRVIHAGRMPGYGNTVEIDHGNGFITRYAHASKIEVRVGQRVQPREPIAKVGSTGRSTGPHLHFEVRVGGQAVDPDDYLALFATDADA</sequence>